<dbReference type="InterPro" id="IPR050490">
    <property type="entry name" value="Bact_solute-bd_prot1"/>
</dbReference>
<dbReference type="InterPro" id="IPR006059">
    <property type="entry name" value="SBP"/>
</dbReference>
<dbReference type="EMBL" id="CP051128">
    <property type="protein sequence ID" value="QIZ10340.1"/>
    <property type="molecule type" value="Genomic_DNA"/>
</dbReference>
<gene>
    <name evidence="2" type="ORF">HFZ78_29535</name>
</gene>
<dbReference type="Pfam" id="PF13416">
    <property type="entry name" value="SBP_bac_8"/>
    <property type="match status" value="1"/>
</dbReference>
<sequence length="445" mass="50134">MKTVRKTLMTLFILAMSFSLILTGCSSKESGANENSSKSKNGEKVVIDFWTFWGSEIRRPIIEKIIDDFNKSQDRIEVKHTYLPFGDIWTKNLASIAAGNPADLIINDINAVGTRAKNNQITNLEKYLKKDPEVKDRFFPELYNATQYKGETYALPFNTDTRLLFWNKDMFKEAGLDPNTPPKTWAELEEMGKKLDVKKGNKFERIGYLPNYGIESDVWMINADGKGYWDFDANKPVINDETNVKALTWMKKYYDYYGDKTINSFKAEFGEQTADPFVAGKLAMTTDNANFFTKIRDYGQGMNFGVAPLPAMEPGTGNSSWGGGFVAEIPKGAKHPDEAWEFLKYLTDVQAQEYWAVKNFDIVANKEAAEKASGSADFTEDGKRVYSSANENMKQTLLTPTPIEAPDYVNLIKPELELVLLGKESPKQGLDAAQKAVEELVKSNK</sequence>
<organism evidence="2 3">
    <name type="scientific">Priestia megaterium</name>
    <name type="common">Bacillus megaterium</name>
    <dbReference type="NCBI Taxonomy" id="1404"/>
    <lineage>
        <taxon>Bacteria</taxon>
        <taxon>Bacillati</taxon>
        <taxon>Bacillota</taxon>
        <taxon>Bacilli</taxon>
        <taxon>Bacillales</taxon>
        <taxon>Bacillaceae</taxon>
        <taxon>Priestia</taxon>
    </lineage>
</organism>
<dbReference type="Gene3D" id="3.40.190.10">
    <property type="entry name" value="Periplasmic binding protein-like II"/>
    <property type="match status" value="2"/>
</dbReference>
<feature type="chain" id="PRO_5038545934" evidence="1">
    <location>
        <begin position="22"/>
        <end position="445"/>
    </location>
</feature>
<dbReference type="Proteomes" id="UP000501868">
    <property type="component" value="Chromosome"/>
</dbReference>
<dbReference type="CDD" id="cd14748">
    <property type="entry name" value="PBP2_UgpB"/>
    <property type="match status" value="1"/>
</dbReference>
<name>A0A6H1P9Q3_PRIMG</name>
<evidence type="ECO:0000313" key="2">
    <source>
        <dbReference type="EMBL" id="QIZ10340.1"/>
    </source>
</evidence>
<dbReference type="SUPFAM" id="SSF53850">
    <property type="entry name" value="Periplasmic binding protein-like II"/>
    <property type="match status" value="1"/>
</dbReference>
<evidence type="ECO:0000256" key="1">
    <source>
        <dbReference type="SAM" id="SignalP"/>
    </source>
</evidence>
<keyword evidence="1" id="KW-0732">Signal</keyword>
<reference evidence="2 3" key="1">
    <citation type="submission" date="2020-04" db="EMBL/GenBank/DDBJ databases">
        <title>Genome-Wide Identification of 5-Methylcytosine Sites in Bacterial Genomes By High-Throughput Sequencing of MspJI Restriction Fragments.</title>
        <authorList>
            <person name="Wu V."/>
        </authorList>
    </citation>
    <scope>NUCLEOTIDE SEQUENCE [LARGE SCALE GENOMIC DNA]</scope>
    <source>
        <strain evidence="2 3">S2</strain>
    </source>
</reference>
<protein>
    <submittedName>
        <fullName evidence="2">ABC transporter substrate-binding protein</fullName>
    </submittedName>
</protein>
<evidence type="ECO:0000313" key="3">
    <source>
        <dbReference type="Proteomes" id="UP000501868"/>
    </source>
</evidence>
<dbReference type="PANTHER" id="PTHR43649:SF12">
    <property type="entry name" value="DIACETYLCHITOBIOSE BINDING PROTEIN DASA"/>
    <property type="match status" value="1"/>
</dbReference>
<dbReference type="AlphaFoldDB" id="A0A6H1P9Q3"/>
<dbReference type="PANTHER" id="PTHR43649">
    <property type="entry name" value="ARABINOSE-BINDING PROTEIN-RELATED"/>
    <property type="match status" value="1"/>
</dbReference>
<proteinExistence type="predicted"/>
<accession>A0A6H1P9Q3</accession>
<dbReference type="PROSITE" id="PS51257">
    <property type="entry name" value="PROKAR_LIPOPROTEIN"/>
    <property type="match status" value="1"/>
</dbReference>
<reference evidence="2 3" key="2">
    <citation type="submission" date="2020-04" db="EMBL/GenBank/DDBJ databases">
        <authorList>
            <person name="Fomenkov A."/>
            <person name="Anton B.P."/>
            <person name="Roberts R.J."/>
        </authorList>
    </citation>
    <scope>NUCLEOTIDE SEQUENCE [LARGE SCALE GENOMIC DNA]</scope>
    <source>
        <strain evidence="2 3">S2</strain>
    </source>
</reference>
<feature type="signal peptide" evidence="1">
    <location>
        <begin position="1"/>
        <end position="21"/>
    </location>
</feature>